<feature type="transmembrane region" description="Helical" evidence="6">
    <location>
        <begin position="761"/>
        <end position="783"/>
    </location>
</feature>
<evidence type="ECO:0000256" key="1">
    <source>
        <dbReference type="ARBA" id="ARBA00004651"/>
    </source>
</evidence>
<keyword evidence="4 6" id="KW-1133">Transmembrane helix</keyword>
<accession>A0A9D2KT68</accession>
<feature type="transmembrane region" description="Helical" evidence="6">
    <location>
        <begin position="680"/>
        <end position="701"/>
    </location>
</feature>
<sequence>MKTLKYAARHLMRAKAYTFINIAGLALSLGCCILLARYLHREYTVDTHCVDRGHTVIPLQDIDGNIIPTILDPDWIVRDTTYIADSQILERCRLVLLQDDQVQQDESIHQAHVLAADSTFFHLFRYPVRVGEAALHTPTDAVLTEACARRLFGHKNPVGRTLNYAGKTLTVRGVIGEPTCKTTFRFDLVVNYDCMEHWNRMPWELLHVLPSVDLPAINRQANVYRPLQNSSDNVRQLGQQIRYRYLTLEDFYFDQTTYDEQNRLMRSRGNPRYLRLLTGVTVLLLLVGMLNFVNLYMVLMMKRSKEYGIKKVFGLHRLPLFLQIYTENFLLCAAALLPAGALVEVGQPLLEWLSGDALGHTAFDAWLLAGFLLLFPLLTSLYPYLRYNYRPPMLSLHTIGTSRQSVTVRMSFLFLQYLVTLLLLVLSVYFIRQLHVWLDTPPGFRTEGIVHANLSPRSHSFYTNSEEERQKEIGRIQEVNRRVKSCPYVDKALAIGKDGVLAQGFLATLLNDRGEKVSMNTLFVSRDFFSFYDIPLLEGSLEGGGEQMVLNRRAMEMFGYQNREEAFVRSESALWIFVAADGRVMEGGTELMPVAAVADDYCQGHLSLGRQPMAFILQDFVNGDEWALSVTPGHERDLTDYLRKTVQEIYHSDDFACTRLSDQVAAIYDNDRRVAYISSAFALIAILVSCLGLLGVSLFDLRQRYREIAIRKVNGAKRRDLYRLLFRKYARVLGAAFVVSVPLAWYIIHRYTAAFVVKMPLHAWMFLAALAVVGALSLGTMWWQVRRAASANPVDALKRE</sequence>
<reference evidence="9" key="1">
    <citation type="journal article" date="2021" name="PeerJ">
        <title>Extensive microbial diversity within the chicken gut microbiome revealed by metagenomics and culture.</title>
        <authorList>
            <person name="Gilroy R."/>
            <person name="Ravi A."/>
            <person name="Getino M."/>
            <person name="Pursley I."/>
            <person name="Horton D.L."/>
            <person name="Alikhan N.F."/>
            <person name="Baker D."/>
            <person name="Gharbi K."/>
            <person name="Hall N."/>
            <person name="Watson M."/>
            <person name="Adriaenssens E.M."/>
            <person name="Foster-Nyarko E."/>
            <person name="Jarju S."/>
            <person name="Secka A."/>
            <person name="Antonio M."/>
            <person name="Oren A."/>
            <person name="Chaudhuri R.R."/>
            <person name="La Ragione R."/>
            <person name="Hildebrand F."/>
            <person name="Pallen M.J."/>
        </authorList>
    </citation>
    <scope>NUCLEOTIDE SEQUENCE</scope>
    <source>
        <strain evidence="9">ChiHecec1B25-7008</strain>
    </source>
</reference>
<feature type="transmembrane region" description="Helical" evidence="6">
    <location>
        <begin position="20"/>
        <end position="39"/>
    </location>
</feature>
<name>A0A9D2KT68_9BACE</name>
<evidence type="ECO:0000256" key="3">
    <source>
        <dbReference type="ARBA" id="ARBA00022692"/>
    </source>
</evidence>
<dbReference type="PANTHER" id="PTHR30572">
    <property type="entry name" value="MEMBRANE COMPONENT OF TRANSPORTER-RELATED"/>
    <property type="match status" value="1"/>
</dbReference>
<evidence type="ECO:0000256" key="6">
    <source>
        <dbReference type="SAM" id="Phobius"/>
    </source>
</evidence>
<keyword evidence="2" id="KW-1003">Cell membrane</keyword>
<feature type="domain" description="ABC3 transporter permease C-terminal" evidence="7">
    <location>
        <begin position="280"/>
        <end position="390"/>
    </location>
</feature>
<evidence type="ECO:0000313" key="10">
    <source>
        <dbReference type="Proteomes" id="UP000823860"/>
    </source>
</evidence>
<comment type="subcellular location">
    <subcellularLocation>
        <location evidence="1">Cell membrane</location>
        <topology evidence="1">Multi-pass membrane protein</topology>
    </subcellularLocation>
</comment>
<comment type="caution">
    <text evidence="9">The sequence shown here is derived from an EMBL/GenBank/DDBJ whole genome shotgun (WGS) entry which is preliminary data.</text>
</comment>
<dbReference type="InterPro" id="IPR025857">
    <property type="entry name" value="MacB_PCD"/>
</dbReference>
<organism evidence="9 10">
    <name type="scientific">Candidatus Bacteroides intestinavium</name>
    <dbReference type="NCBI Taxonomy" id="2838469"/>
    <lineage>
        <taxon>Bacteria</taxon>
        <taxon>Pseudomonadati</taxon>
        <taxon>Bacteroidota</taxon>
        <taxon>Bacteroidia</taxon>
        <taxon>Bacteroidales</taxon>
        <taxon>Bacteroidaceae</taxon>
        <taxon>Bacteroides</taxon>
    </lineage>
</organism>
<feature type="transmembrane region" description="Helical" evidence="6">
    <location>
        <begin position="320"/>
        <end position="343"/>
    </location>
</feature>
<dbReference type="Pfam" id="PF12704">
    <property type="entry name" value="MacB_PCD"/>
    <property type="match status" value="1"/>
</dbReference>
<dbReference type="InterPro" id="IPR003838">
    <property type="entry name" value="ABC3_permease_C"/>
</dbReference>
<evidence type="ECO:0000256" key="5">
    <source>
        <dbReference type="ARBA" id="ARBA00023136"/>
    </source>
</evidence>
<reference evidence="9" key="2">
    <citation type="submission" date="2021-04" db="EMBL/GenBank/DDBJ databases">
        <authorList>
            <person name="Gilroy R."/>
        </authorList>
    </citation>
    <scope>NUCLEOTIDE SEQUENCE</scope>
    <source>
        <strain evidence="9">ChiHecec1B25-7008</strain>
    </source>
</reference>
<dbReference type="PANTHER" id="PTHR30572:SF18">
    <property type="entry name" value="ABC-TYPE MACROLIDE FAMILY EXPORT SYSTEM PERMEASE COMPONENT 2"/>
    <property type="match status" value="1"/>
</dbReference>
<feature type="transmembrane region" description="Helical" evidence="6">
    <location>
        <begin position="363"/>
        <end position="385"/>
    </location>
</feature>
<dbReference type="GO" id="GO:0022857">
    <property type="term" value="F:transmembrane transporter activity"/>
    <property type="evidence" value="ECO:0007669"/>
    <property type="project" value="TreeGrafter"/>
</dbReference>
<keyword evidence="3 6" id="KW-0812">Transmembrane</keyword>
<proteinExistence type="predicted"/>
<feature type="transmembrane region" description="Helical" evidence="6">
    <location>
        <begin position="729"/>
        <end position="749"/>
    </location>
</feature>
<dbReference type="PROSITE" id="PS51257">
    <property type="entry name" value="PROKAR_LIPOPROTEIN"/>
    <property type="match status" value="1"/>
</dbReference>
<evidence type="ECO:0000313" key="9">
    <source>
        <dbReference type="EMBL" id="HJA83987.1"/>
    </source>
</evidence>
<dbReference type="GO" id="GO:0005886">
    <property type="term" value="C:plasma membrane"/>
    <property type="evidence" value="ECO:0007669"/>
    <property type="project" value="UniProtKB-SubCell"/>
</dbReference>
<gene>
    <name evidence="9" type="ORF">H9785_08475</name>
</gene>
<feature type="domain" description="MacB-like periplasmic core" evidence="8">
    <location>
        <begin position="18"/>
        <end position="191"/>
    </location>
</feature>
<dbReference type="InterPro" id="IPR050250">
    <property type="entry name" value="Macrolide_Exporter_MacB"/>
</dbReference>
<evidence type="ECO:0000256" key="4">
    <source>
        <dbReference type="ARBA" id="ARBA00022989"/>
    </source>
</evidence>
<evidence type="ECO:0000256" key="2">
    <source>
        <dbReference type="ARBA" id="ARBA00022475"/>
    </source>
</evidence>
<evidence type="ECO:0000259" key="8">
    <source>
        <dbReference type="Pfam" id="PF12704"/>
    </source>
</evidence>
<feature type="transmembrane region" description="Helical" evidence="6">
    <location>
        <begin position="273"/>
        <end position="299"/>
    </location>
</feature>
<feature type="transmembrane region" description="Helical" evidence="6">
    <location>
        <begin position="406"/>
        <end position="431"/>
    </location>
</feature>
<protein>
    <submittedName>
        <fullName evidence="9">FtsX-like permease family protein</fullName>
    </submittedName>
</protein>
<dbReference type="EMBL" id="DWZE01000095">
    <property type="protein sequence ID" value="HJA83987.1"/>
    <property type="molecule type" value="Genomic_DNA"/>
</dbReference>
<dbReference type="Proteomes" id="UP000823860">
    <property type="component" value="Unassembled WGS sequence"/>
</dbReference>
<keyword evidence="5 6" id="KW-0472">Membrane</keyword>
<evidence type="ECO:0000259" key="7">
    <source>
        <dbReference type="Pfam" id="PF02687"/>
    </source>
</evidence>
<dbReference type="AlphaFoldDB" id="A0A9D2KT68"/>
<dbReference type="Pfam" id="PF02687">
    <property type="entry name" value="FtsX"/>
    <property type="match status" value="2"/>
</dbReference>
<feature type="domain" description="ABC3 transporter permease C-terminal" evidence="7">
    <location>
        <begin position="680"/>
        <end position="793"/>
    </location>
</feature>